<dbReference type="OrthoDB" id="3219396at2759"/>
<keyword evidence="4" id="KW-1185">Reference proteome</keyword>
<dbReference type="Gene3D" id="1.20.1280.50">
    <property type="match status" value="1"/>
</dbReference>
<comment type="caution">
    <text evidence="3">The sequence shown here is derived from an EMBL/GenBank/DDBJ whole genome shotgun (WGS) entry which is preliminary data.</text>
</comment>
<evidence type="ECO:0000259" key="2">
    <source>
        <dbReference type="Pfam" id="PF12937"/>
    </source>
</evidence>
<evidence type="ECO:0000256" key="1">
    <source>
        <dbReference type="SAM" id="MobiDB-lite"/>
    </source>
</evidence>
<dbReference type="SUPFAM" id="SSF81383">
    <property type="entry name" value="F-box domain"/>
    <property type="match status" value="1"/>
</dbReference>
<organism evidence="3 4">
    <name type="scientific">Absidia repens</name>
    <dbReference type="NCBI Taxonomy" id="90262"/>
    <lineage>
        <taxon>Eukaryota</taxon>
        <taxon>Fungi</taxon>
        <taxon>Fungi incertae sedis</taxon>
        <taxon>Mucoromycota</taxon>
        <taxon>Mucoromycotina</taxon>
        <taxon>Mucoromycetes</taxon>
        <taxon>Mucorales</taxon>
        <taxon>Cunninghamellaceae</taxon>
        <taxon>Absidia</taxon>
    </lineage>
</organism>
<feature type="region of interest" description="Disordered" evidence="1">
    <location>
        <begin position="350"/>
        <end position="390"/>
    </location>
</feature>
<dbReference type="InterPro" id="IPR036047">
    <property type="entry name" value="F-box-like_dom_sf"/>
</dbReference>
<dbReference type="Proteomes" id="UP000193560">
    <property type="component" value="Unassembled WGS sequence"/>
</dbReference>
<dbReference type="InterPro" id="IPR036322">
    <property type="entry name" value="WD40_repeat_dom_sf"/>
</dbReference>
<evidence type="ECO:0000313" key="3">
    <source>
        <dbReference type="EMBL" id="ORZ18736.1"/>
    </source>
</evidence>
<dbReference type="STRING" id="90262.A0A1X2ILS9"/>
<dbReference type="AlphaFoldDB" id="A0A1X2ILS9"/>
<dbReference type="Pfam" id="PF12937">
    <property type="entry name" value="F-box-like"/>
    <property type="match status" value="1"/>
</dbReference>
<dbReference type="EMBL" id="MCGE01000008">
    <property type="protein sequence ID" value="ORZ18736.1"/>
    <property type="molecule type" value="Genomic_DNA"/>
</dbReference>
<sequence length="533" mass="60947">MPLLKKRKRQPLPIIRIDFTKHLFSDELVLGTFAYLAAHDLIECGKVNRAWSRLARDTGLWRPLFEERFDRPLSTFKAKWNPMAEYQLPYANWKDQYRIHQNWLTGYCTSYRLDNVAALADESNTYNGHKLQGLLQYTNDILCICSQSRKQVEIWHTDKTTTRLIGNIIDDKLDDRQKITYMKLKTRECDDSESIGNQQNYILIIGNSYGGFGVWKFTTATDTSRTRLSGIRRTCHYQQNHHKDPVVAMDVLHPMLILCTANMKLQAFDIDQLSPRQIFKIESPVRWCPVVVHLSQHHLPSQWKALLCFGVNFGGQSSLGAQEMIFSTHGITSSRHSSIFNPISSMHDRPNRFYSPPTSSPPTSSPPTSPSTPSSSPSNHTNATSLSDLFPDSINNPTMTSMVYSDPFIMTAYSTNTIRQYRVKSTDDGFHVDFVKTLFGHTCQVSSLALDVDEGRLISGSRAGLKLWDLLSLDQYTKRANDYVVTLQPEESGAMDIPMDDIIWMQVDKVKIIALLRNGNDNKKWFKIWSFDP</sequence>
<feature type="compositionally biased region" description="Pro residues" evidence="1">
    <location>
        <begin position="358"/>
        <end position="370"/>
    </location>
</feature>
<protein>
    <recommendedName>
        <fullName evidence="2">F-box domain-containing protein</fullName>
    </recommendedName>
</protein>
<evidence type="ECO:0000313" key="4">
    <source>
        <dbReference type="Proteomes" id="UP000193560"/>
    </source>
</evidence>
<reference evidence="3 4" key="1">
    <citation type="submission" date="2016-07" db="EMBL/GenBank/DDBJ databases">
        <title>Pervasive Adenine N6-methylation of Active Genes in Fungi.</title>
        <authorList>
            <consortium name="DOE Joint Genome Institute"/>
            <person name="Mondo S.J."/>
            <person name="Dannebaum R.O."/>
            <person name="Kuo R.C."/>
            <person name="Labutti K."/>
            <person name="Haridas S."/>
            <person name="Kuo A."/>
            <person name="Salamov A."/>
            <person name="Ahrendt S.R."/>
            <person name="Lipzen A."/>
            <person name="Sullivan W."/>
            <person name="Andreopoulos W.B."/>
            <person name="Clum A."/>
            <person name="Lindquist E."/>
            <person name="Daum C."/>
            <person name="Ramamoorthy G.K."/>
            <person name="Gryganskyi A."/>
            <person name="Culley D."/>
            <person name="Magnuson J.K."/>
            <person name="James T.Y."/>
            <person name="O'Malley M.A."/>
            <person name="Stajich J.E."/>
            <person name="Spatafora J.W."/>
            <person name="Visel A."/>
            <person name="Grigoriev I.V."/>
        </authorList>
    </citation>
    <scope>NUCLEOTIDE SEQUENCE [LARGE SCALE GENOMIC DNA]</scope>
    <source>
        <strain evidence="3 4">NRRL 1336</strain>
    </source>
</reference>
<proteinExistence type="predicted"/>
<dbReference type="InterPro" id="IPR001680">
    <property type="entry name" value="WD40_rpt"/>
</dbReference>
<dbReference type="SUPFAM" id="SSF50978">
    <property type="entry name" value="WD40 repeat-like"/>
    <property type="match status" value="1"/>
</dbReference>
<dbReference type="Pfam" id="PF25499">
    <property type="entry name" value="Beta-prop_pof12"/>
    <property type="match status" value="1"/>
</dbReference>
<dbReference type="InterPro" id="IPR015943">
    <property type="entry name" value="WD40/YVTN_repeat-like_dom_sf"/>
</dbReference>
<gene>
    <name evidence="3" type="ORF">BCR42DRAFT_490058</name>
</gene>
<feature type="compositionally biased region" description="Polar residues" evidence="1">
    <location>
        <begin position="379"/>
        <end position="390"/>
    </location>
</feature>
<name>A0A1X2ILS9_9FUNG</name>
<dbReference type="Gene3D" id="2.130.10.10">
    <property type="entry name" value="YVTN repeat-like/Quinoprotein amine dehydrogenase"/>
    <property type="match status" value="1"/>
</dbReference>
<dbReference type="SMART" id="SM00320">
    <property type="entry name" value="WD40"/>
    <property type="match status" value="2"/>
</dbReference>
<accession>A0A1X2ILS9</accession>
<dbReference type="InterPro" id="IPR001810">
    <property type="entry name" value="F-box_dom"/>
</dbReference>
<feature type="domain" description="F-box" evidence="2">
    <location>
        <begin position="27"/>
        <end position="65"/>
    </location>
</feature>